<dbReference type="PROSITE" id="PS01037">
    <property type="entry name" value="SBP_BACTERIAL_1"/>
    <property type="match status" value="1"/>
</dbReference>
<dbReference type="PANTHER" id="PTHR30061:SF50">
    <property type="entry name" value="MALTOSE_MALTODEXTRIN-BINDING PERIPLASMIC PROTEIN"/>
    <property type="match status" value="1"/>
</dbReference>
<evidence type="ECO:0000313" key="5">
    <source>
        <dbReference type="Proteomes" id="UP000681414"/>
    </source>
</evidence>
<dbReference type="InterPro" id="IPR006059">
    <property type="entry name" value="SBP"/>
</dbReference>
<dbReference type="EMBL" id="JAGYPG010000001">
    <property type="protein sequence ID" value="MBS4193748.1"/>
    <property type="molecule type" value="Genomic_DNA"/>
</dbReference>
<comment type="similarity">
    <text evidence="1">Belongs to the bacterial solute-binding protein 1 family.</text>
</comment>
<dbReference type="GO" id="GO:0015768">
    <property type="term" value="P:maltose transport"/>
    <property type="evidence" value="ECO:0007669"/>
    <property type="project" value="TreeGrafter"/>
</dbReference>
<protein>
    <submittedName>
        <fullName evidence="4">ABC transporter substrate-binding protein</fullName>
    </submittedName>
</protein>
<dbReference type="Pfam" id="PF01547">
    <property type="entry name" value="SBP_bac_1"/>
    <property type="match status" value="1"/>
</dbReference>
<evidence type="ECO:0000313" key="4">
    <source>
        <dbReference type="EMBL" id="MBS4193748.1"/>
    </source>
</evidence>
<dbReference type="RefSeq" id="WP_213122991.1">
    <property type="nucleotide sequence ID" value="NZ_JAGYPG010000001.1"/>
</dbReference>
<reference evidence="4 5" key="1">
    <citation type="submission" date="2021-05" db="EMBL/GenBank/DDBJ databases">
        <title>Novel Bacillus species.</title>
        <authorList>
            <person name="Liu G."/>
        </authorList>
    </citation>
    <scope>NUCLEOTIDE SEQUENCE [LARGE SCALE GENOMIC DNA]</scope>
    <source>
        <strain evidence="5">FJAT-49780</strain>
    </source>
</reference>
<dbReference type="GO" id="GO:0055085">
    <property type="term" value="P:transmembrane transport"/>
    <property type="evidence" value="ECO:0007669"/>
    <property type="project" value="InterPro"/>
</dbReference>
<dbReference type="Proteomes" id="UP000681414">
    <property type="component" value="Unassembled WGS sequence"/>
</dbReference>
<keyword evidence="3" id="KW-0732">Signal</keyword>
<dbReference type="SUPFAM" id="SSF53850">
    <property type="entry name" value="Periplasmic binding protein-like II"/>
    <property type="match status" value="1"/>
</dbReference>
<comment type="caution">
    <text evidence="4">The sequence shown here is derived from an EMBL/GenBank/DDBJ whole genome shotgun (WGS) entry which is preliminary data.</text>
</comment>
<keyword evidence="2" id="KW-0813">Transport</keyword>
<evidence type="ECO:0000256" key="2">
    <source>
        <dbReference type="ARBA" id="ARBA00022448"/>
    </source>
</evidence>
<gene>
    <name evidence="4" type="ORF">KHA97_01520</name>
</gene>
<evidence type="ECO:0000256" key="3">
    <source>
        <dbReference type="ARBA" id="ARBA00022729"/>
    </source>
</evidence>
<dbReference type="PROSITE" id="PS51257">
    <property type="entry name" value="PROKAR_LIPOPROTEIN"/>
    <property type="match status" value="1"/>
</dbReference>
<dbReference type="GO" id="GO:0055052">
    <property type="term" value="C:ATP-binding cassette (ABC) transporter complex, substrate-binding subunit-containing"/>
    <property type="evidence" value="ECO:0007669"/>
    <property type="project" value="TreeGrafter"/>
</dbReference>
<evidence type="ECO:0000256" key="1">
    <source>
        <dbReference type="ARBA" id="ARBA00008520"/>
    </source>
</evidence>
<sequence>MNLKRTILMVLSLVALSIIMIGCSKNPTSNSSNSSKNEGNKAVEVRVGYPAGDVAAGKFMEELIDEFNNDHEDIKIKGEPISGDYNDSIKTQMASNTEPDIISLDPQLFPSMVDANKLLPLDDFMGDYDLDDFEENLLQATTYQDQLYGLPIDYNTLALFYNETMLEEAGVQVPKTWEELVEAATKLTSDNVKGLVLQNELPRFQPLFYSNGGSMMDGDKPKVNSKENVEALEYWISLFKKGIASTPADLGVGWDGDAFAQGLAAMTIEGNWMSGYIEELDPNLKYGIAQIPMSKEYASMAFTGSFSVSNSTKNKEAATEFLKFIASERGILAKVEQGNGGVIPARKSLKDGFLEKYPVKQAFIDAVQESSAFSYGMISPVVIKAMNDAAESLLLDDKADTQTVLDEVQKELDAELEKIGQ</sequence>
<name>A0A942T9M5_9BACI</name>
<dbReference type="AlphaFoldDB" id="A0A942T9M5"/>
<dbReference type="InterPro" id="IPR006061">
    <property type="entry name" value="SBP_1_CS"/>
</dbReference>
<dbReference type="CDD" id="cd14748">
    <property type="entry name" value="PBP2_UgpB"/>
    <property type="match status" value="1"/>
</dbReference>
<dbReference type="GO" id="GO:0042956">
    <property type="term" value="P:maltodextrin transmembrane transport"/>
    <property type="evidence" value="ECO:0007669"/>
    <property type="project" value="TreeGrafter"/>
</dbReference>
<dbReference type="Gene3D" id="3.40.190.10">
    <property type="entry name" value="Periplasmic binding protein-like II"/>
    <property type="match status" value="1"/>
</dbReference>
<organism evidence="4 5">
    <name type="scientific">Lederbergia citri</name>
    <dbReference type="NCBI Taxonomy" id="2833580"/>
    <lineage>
        <taxon>Bacteria</taxon>
        <taxon>Bacillati</taxon>
        <taxon>Bacillota</taxon>
        <taxon>Bacilli</taxon>
        <taxon>Bacillales</taxon>
        <taxon>Bacillaceae</taxon>
        <taxon>Lederbergia</taxon>
    </lineage>
</organism>
<keyword evidence="5" id="KW-1185">Reference proteome</keyword>
<accession>A0A942T9M5</accession>
<dbReference type="PANTHER" id="PTHR30061">
    <property type="entry name" value="MALTOSE-BINDING PERIPLASMIC PROTEIN"/>
    <property type="match status" value="1"/>
</dbReference>
<dbReference type="GO" id="GO:1901982">
    <property type="term" value="F:maltose binding"/>
    <property type="evidence" value="ECO:0007669"/>
    <property type="project" value="TreeGrafter"/>
</dbReference>
<proteinExistence type="inferred from homology"/>